<feature type="transmembrane region" description="Helical" evidence="1">
    <location>
        <begin position="211"/>
        <end position="229"/>
    </location>
</feature>
<proteinExistence type="predicted"/>
<name>A0A8K0EEK4_BRALA</name>
<keyword evidence="1" id="KW-0472">Membrane</keyword>
<protein>
    <submittedName>
        <fullName evidence="2">PTCHD3 protein</fullName>
    </submittedName>
</protein>
<dbReference type="SUPFAM" id="SSF82866">
    <property type="entry name" value="Multidrug efflux transporter AcrB transmembrane domain"/>
    <property type="match status" value="1"/>
</dbReference>
<evidence type="ECO:0000313" key="3">
    <source>
        <dbReference type="Proteomes" id="UP000838412"/>
    </source>
</evidence>
<dbReference type="AlphaFoldDB" id="A0A8K0EEK4"/>
<keyword evidence="1" id="KW-1133">Transmembrane helix</keyword>
<dbReference type="Proteomes" id="UP000838412">
    <property type="component" value="Chromosome 15"/>
</dbReference>
<dbReference type="GO" id="GO:0016020">
    <property type="term" value="C:membrane"/>
    <property type="evidence" value="ECO:0007669"/>
    <property type="project" value="TreeGrafter"/>
</dbReference>
<keyword evidence="3" id="KW-1185">Reference proteome</keyword>
<dbReference type="InterPro" id="IPR051697">
    <property type="entry name" value="Patched_domain-protein"/>
</dbReference>
<dbReference type="EMBL" id="OV696700">
    <property type="protein sequence ID" value="CAH1246080.1"/>
    <property type="molecule type" value="Genomic_DNA"/>
</dbReference>
<dbReference type="Gene3D" id="1.20.1640.10">
    <property type="entry name" value="Multidrug efflux transporter AcrB transmembrane domain"/>
    <property type="match status" value="1"/>
</dbReference>
<accession>A0A8K0EEK4</accession>
<sequence>MIVFLGYLGVAIWGCVQLREGVQLSKLAGDASYVARFLEQDDRYFSEYDIRVAVVVTEELDYWDPDVQDRVENILAGFEDTAFTYGKNESESWLRDFLAYTDLICSNPLLPPSQQLNSADKTSFIRCLRNRFLERSEFTRYAQDIEFNELGTEIIASRFFVQTKQIDGTIREKNMMLKMRDLASEASVEAIVYHPAFVCYDQYTAILPNTLQNLGIATAAMLVVSLFLMPHPINAVWVTLAIASICTGVLGFMTLWAVNLDSVSMINIIMCIGFSVDFSAHIVYSFVTAEGNSHRLLLCHCGG</sequence>
<dbReference type="PANTHER" id="PTHR10796">
    <property type="entry name" value="PATCHED-RELATED"/>
    <property type="match status" value="1"/>
</dbReference>
<organism evidence="2 3">
    <name type="scientific">Branchiostoma lanceolatum</name>
    <name type="common">Common lancelet</name>
    <name type="synonym">Amphioxus lanceolatum</name>
    <dbReference type="NCBI Taxonomy" id="7740"/>
    <lineage>
        <taxon>Eukaryota</taxon>
        <taxon>Metazoa</taxon>
        <taxon>Chordata</taxon>
        <taxon>Cephalochordata</taxon>
        <taxon>Leptocardii</taxon>
        <taxon>Amphioxiformes</taxon>
        <taxon>Branchiostomatidae</taxon>
        <taxon>Branchiostoma</taxon>
    </lineage>
</organism>
<evidence type="ECO:0000313" key="2">
    <source>
        <dbReference type="EMBL" id="CAH1246080.1"/>
    </source>
</evidence>
<dbReference type="PANTHER" id="PTHR10796:SF92">
    <property type="entry name" value="PATCHED-RELATED, ISOFORM A"/>
    <property type="match status" value="1"/>
</dbReference>
<dbReference type="OrthoDB" id="6510177at2759"/>
<feature type="transmembrane region" description="Helical" evidence="1">
    <location>
        <begin position="264"/>
        <end position="287"/>
    </location>
</feature>
<reference evidence="2" key="1">
    <citation type="submission" date="2022-01" db="EMBL/GenBank/DDBJ databases">
        <authorList>
            <person name="Braso-Vives M."/>
        </authorList>
    </citation>
    <scope>NUCLEOTIDE SEQUENCE</scope>
</reference>
<keyword evidence="1" id="KW-0812">Transmembrane</keyword>
<feature type="transmembrane region" description="Helical" evidence="1">
    <location>
        <begin position="236"/>
        <end position="258"/>
    </location>
</feature>
<evidence type="ECO:0000256" key="1">
    <source>
        <dbReference type="SAM" id="Phobius"/>
    </source>
</evidence>
<gene>
    <name evidence="2" type="primary">PTCHD3</name>
    <name evidence="2" type="ORF">BLAG_LOCUS8223</name>
</gene>